<feature type="compositionally biased region" description="Low complexity" evidence="2">
    <location>
        <begin position="721"/>
        <end position="732"/>
    </location>
</feature>
<feature type="compositionally biased region" description="Polar residues" evidence="2">
    <location>
        <begin position="830"/>
        <end position="855"/>
    </location>
</feature>
<dbReference type="GO" id="GO:0016973">
    <property type="term" value="P:poly(A)+ mRNA export from nucleus"/>
    <property type="evidence" value="ECO:0007669"/>
    <property type="project" value="TreeGrafter"/>
</dbReference>
<name>A0A9W7BSJ0_9STRA</name>
<feature type="compositionally biased region" description="Basic and acidic residues" evidence="2">
    <location>
        <begin position="642"/>
        <end position="651"/>
    </location>
</feature>
<keyword evidence="4" id="KW-1185">Reference proteome</keyword>
<feature type="compositionally biased region" description="Basic and acidic residues" evidence="2">
    <location>
        <begin position="1221"/>
        <end position="1231"/>
    </location>
</feature>
<feature type="region of interest" description="Disordered" evidence="2">
    <location>
        <begin position="193"/>
        <end position="239"/>
    </location>
</feature>
<feature type="compositionally biased region" description="Basic and acidic residues" evidence="2">
    <location>
        <begin position="1197"/>
        <end position="1206"/>
    </location>
</feature>
<feature type="compositionally biased region" description="Basic and acidic residues" evidence="2">
    <location>
        <begin position="1762"/>
        <end position="1772"/>
    </location>
</feature>
<evidence type="ECO:0000256" key="1">
    <source>
        <dbReference type="SAM" id="Coils"/>
    </source>
</evidence>
<feature type="compositionally biased region" description="Low complexity" evidence="2">
    <location>
        <begin position="813"/>
        <end position="829"/>
    </location>
</feature>
<evidence type="ECO:0000256" key="2">
    <source>
        <dbReference type="SAM" id="MobiDB-lite"/>
    </source>
</evidence>
<evidence type="ECO:0000313" key="4">
    <source>
        <dbReference type="Proteomes" id="UP001165160"/>
    </source>
</evidence>
<gene>
    <name evidence="3" type="ORF">TrVE_jg12178</name>
</gene>
<feature type="compositionally biased region" description="Acidic residues" evidence="2">
    <location>
        <begin position="652"/>
        <end position="664"/>
    </location>
</feature>
<reference evidence="4" key="1">
    <citation type="journal article" date="2023" name="Commun. Biol.">
        <title>Genome analysis of Parmales, the sister group of diatoms, reveals the evolutionary specialization of diatoms from phago-mixotrophs to photoautotrophs.</title>
        <authorList>
            <person name="Ban H."/>
            <person name="Sato S."/>
            <person name="Yoshikawa S."/>
            <person name="Yamada K."/>
            <person name="Nakamura Y."/>
            <person name="Ichinomiya M."/>
            <person name="Sato N."/>
            <person name="Blanc-Mathieu R."/>
            <person name="Endo H."/>
            <person name="Kuwata A."/>
            <person name="Ogata H."/>
        </authorList>
    </citation>
    <scope>NUCLEOTIDE SEQUENCE [LARGE SCALE GENOMIC DNA]</scope>
    <source>
        <strain evidence="4">NIES 3699</strain>
    </source>
</reference>
<accession>A0A9W7BSJ0</accession>
<dbReference type="InterPro" id="IPR051037">
    <property type="entry name" value="RNAPII_TF_IWS1"/>
</dbReference>
<feature type="region of interest" description="Disordered" evidence="2">
    <location>
        <begin position="168"/>
        <end position="187"/>
    </location>
</feature>
<feature type="compositionally biased region" description="Acidic residues" evidence="2">
    <location>
        <begin position="765"/>
        <end position="777"/>
    </location>
</feature>
<feature type="compositionally biased region" description="Basic and acidic residues" evidence="2">
    <location>
        <begin position="803"/>
        <end position="812"/>
    </location>
</feature>
<sequence length="1789" mass="203147">MASDDFDSSVDYVQKVLNKTDKYAAPIPYRLAKLADTSRGDLHSQVSSSFLESSSKWRQKQRLVAELEHLVKDPSSEMTSAKRSHLARMVESFHTKPVLSKLQSAQQNAVKNRGKNEMAVNVSKFIGGEHQWEDGQMKDIVKRLHTADKVKRVETESRSLLHPFTRAPTVTASTGPAAPPHIRLENDEKVRSGMTEDELKVAPPSPVHSPLHSTQVAHFPETSSPASPTSHSDSPEPQHPILKEERILPQGSAVSVALSLRNQSQPPPPNPLLEPDLLQTLPPDQLQYLLTYGRAQTAPSNNDKYKIPDSVRFEDDGQPKKIVDVEIKPDHLFARLMGEDAELSARPKTTAALPSKNDSKAMNAAMPTIQMQMRTKVDVTLNSIGHVRPVKTDFVSLFEEDEKESSLVPLQLITVGKCKFDDPCPLMPSAIPPLFLARNDEPVRDRDKVWRLDSERRILGTEIDVTVGRIHQEYIANRNAILRGEEYDYKAPLKMGQYPNGGHDSRENVYSDEAGSLISRERQWRGAALISRTYCILTAWGMGIAGRVHAAGLHIPRYILLEAYSKEGSATHQIWVTMDMLEKLFDDRPELLKPGQKKNMIFELCKMCFFEYEVYEQWTNDGIDGKEMELTPVNPPKVTKYRHNEKWHIDNVEEENDSDDDKEDEEKKGPSAKEIALALKAKKKEARRATKLAKSLKRKQASQSDSSPTKEAAGIKEEGSLESLESVESVESVESEAKNEEKGEEKREQEDPANEAKEKETGIEQGEEQEQEEEQEEQEKQVFSTKKTRKTIRKMKRSPHAKSNRDTREGGSPERNGSPERSPSPSRSPVNTIQTSPSGRNLANQQDFPTEPGSRTSVWQKKKVWVVEYLKISKGKKMSAAEVRRDELRKKRAKDAQAAEMARKKWLATPKRMRGLTLGCTIRIDGFMLTAMVYEFKQNPGVYKIRFFDILGAGGIYEIKLSSSVVAKQLGIKRKATKWTREQKRDLLTKWLRATRDNDLLTPKGGRPEVEHVYEDVSASMKSRVVWNQVGRIGVNGTHLKMTPARFPTRRKDFVQVPMNVTGPLLATDPMSWEKHDFKGGETVRVRDMRHPYKKKGKTVVLDEPDQPLLGRPDTRELTTPPMTANSEKGAGRRGREKRNTKGGKEKEEEKKEDKGRRESRKSRGKDRATSKEGKRPGSRSKSKEGRPNSRSKSRERRREARKTKDPTFLNQYEEDPEEVAAAKREAENQAKTEAAAAEMKEKARLQELEEQKVALRVAEAKAKEEEELRLAEEERRNPKFVAFAKSPKDFTIVRNGVGMPYSMAPSENPRVVDTVNGSADLKAEDKYFLSCAHANAYCPRRFFQPTTAILGASFHKKPERRGRPVFRVGCKPRREVGRGKRLVSGASKVDDLRGIYEIYRSGPENSWSSNAGSGEAIKFFFTVVSEIDPKSRYHKKLSTGDTFCLDLCVDDLFRVCRGTEYMDIAMLGDEEYLKQEKENQGEQAKALKAQEEEALETCKKDLAKAKKLAAKVRLARKEKAEAEFRKVKAFVKKEREAMRTVITRYVEAAEKAWKDVALMLVKKCEWFEQSDDSRDMMYVNGKLEKNIVGMPCLVGEKIIAGQHVFKEGEERPTSHFDLKLDCKIFQGVKRINSKSKYRDGYRTLLFTVSQERLNLRFIAYDFETSDYFIFSYGEIEQQETVKVMREITEEEVQFQFNQALLGANYADNGTYPGSKKRKFLVQFENEMEIAGNVKVHMSEEEERRAASQLDDMLRASSSRAKSREHAGEAKVKDVEEEKWGLVYDSDGE</sequence>
<proteinExistence type="predicted"/>
<dbReference type="GO" id="GO:0005634">
    <property type="term" value="C:nucleus"/>
    <property type="evidence" value="ECO:0007669"/>
    <property type="project" value="TreeGrafter"/>
</dbReference>
<dbReference type="PANTHER" id="PTHR46010:SF1">
    <property type="entry name" value="PROTEIN IWS1 HOMOLOG"/>
    <property type="match status" value="1"/>
</dbReference>
<organism evidence="3 4">
    <name type="scientific">Triparma verrucosa</name>
    <dbReference type="NCBI Taxonomy" id="1606542"/>
    <lineage>
        <taxon>Eukaryota</taxon>
        <taxon>Sar</taxon>
        <taxon>Stramenopiles</taxon>
        <taxon>Ochrophyta</taxon>
        <taxon>Bolidophyceae</taxon>
        <taxon>Parmales</taxon>
        <taxon>Triparmaceae</taxon>
        <taxon>Triparma</taxon>
    </lineage>
</organism>
<feature type="compositionally biased region" description="Basic and acidic residues" evidence="2">
    <location>
        <begin position="735"/>
        <end position="762"/>
    </location>
</feature>
<feature type="compositionally biased region" description="Low complexity" evidence="2">
    <location>
        <begin position="220"/>
        <end position="232"/>
    </location>
</feature>
<comment type="caution">
    <text evidence="3">The sequence shown here is derived from an EMBL/GenBank/DDBJ whole genome shotgun (WGS) entry which is preliminary data.</text>
</comment>
<feature type="region of interest" description="Disordered" evidence="2">
    <location>
        <begin position="625"/>
        <end position="673"/>
    </location>
</feature>
<dbReference type="Proteomes" id="UP001165160">
    <property type="component" value="Unassembled WGS sequence"/>
</dbReference>
<feature type="coiled-coil region" evidence="1">
    <location>
        <begin position="1471"/>
        <end position="1526"/>
    </location>
</feature>
<feature type="region of interest" description="Disordered" evidence="2">
    <location>
        <begin position="688"/>
        <end position="855"/>
    </location>
</feature>
<dbReference type="EMBL" id="BRXX01000145">
    <property type="protein sequence ID" value="GMH93766.1"/>
    <property type="molecule type" value="Genomic_DNA"/>
</dbReference>
<dbReference type="PANTHER" id="PTHR46010">
    <property type="entry name" value="PROTEIN IWS1 HOMOLOG"/>
    <property type="match status" value="1"/>
</dbReference>
<protein>
    <submittedName>
        <fullName evidence="3">Uncharacterized protein</fullName>
    </submittedName>
</protein>
<keyword evidence="1" id="KW-0175">Coiled coil</keyword>
<feature type="region of interest" description="Disordered" evidence="2">
    <location>
        <begin position="1089"/>
        <end position="1235"/>
    </location>
</feature>
<feature type="compositionally biased region" description="Basic and acidic residues" evidence="2">
    <location>
        <begin position="1166"/>
        <end position="1188"/>
    </location>
</feature>
<feature type="compositionally biased region" description="Basic residues" evidence="2">
    <location>
        <begin position="688"/>
        <end position="700"/>
    </location>
</feature>
<feature type="compositionally biased region" description="Basic residues" evidence="2">
    <location>
        <begin position="786"/>
        <end position="802"/>
    </location>
</feature>
<feature type="compositionally biased region" description="Basic and acidic residues" evidence="2">
    <location>
        <begin position="1138"/>
        <end position="1157"/>
    </location>
</feature>
<feature type="region of interest" description="Disordered" evidence="2">
    <location>
        <begin position="1745"/>
        <end position="1772"/>
    </location>
</feature>
<evidence type="ECO:0000313" key="3">
    <source>
        <dbReference type="EMBL" id="GMH93766.1"/>
    </source>
</evidence>